<protein>
    <submittedName>
        <fullName evidence="2">Uncharacterized protein</fullName>
    </submittedName>
</protein>
<sequence length="62" mass="7078">MWQRRLNWAAILLVGIFGLLWVGVVLYADDSSPWMHVAQIVFGILLIGWAVHKAVGLMFKRL</sequence>
<evidence type="ECO:0000313" key="3">
    <source>
        <dbReference type="Proteomes" id="UP000824681"/>
    </source>
</evidence>
<keyword evidence="1" id="KW-0472">Membrane</keyword>
<accession>A0ABX8UDJ3</accession>
<evidence type="ECO:0000256" key="1">
    <source>
        <dbReference type="SAM" id="Phobius"/>
    </source>
</evidence>
<dbReference type="RefSeq" id="WP_020544955.1">
    <property type="nucleotide sequence ID" value="NZ_CP068985.1"/>
</dbReference>
<keyword evidence="1" id="KW-1133">Transmembrane helix</keyword>
<organism evidence="2 3">
    <name type="scientific">Nonomuraea coxensis DSM 45129</name>
    <dbReference type="NCBI Taxonomy" id="1122611"/>
    <lineage>
        <taxon>Bacteria</taxon>
        <taxon>Bacillati</taxon>
        <taxon>Actinomycetota</taxon>
        <taxon>Actinomycetes</taxon>
        <taxon>Streptosporangiales</taxon>
        <taxon>Streptosporangiaceae</taxon>
        <taxon>Nonomuraea</taxon>
    </lineage>
</organism>
<feature type="transmembrane region" description="Helical" evidence="1">
    <location>
        <begin position="34"/>
        <end position="52"/>
    </location>
</feature>
<keyword evidence="1" id="KW-0812">Transmembrane</keyword>
<gene>
    <name evidence="2" type="ORF">Nocox_36165</name>
</gene>
<feature type="transmembrane region" description="Helical" evidence="1">
    <location>
        <begin position="7"/>
        <end position="28"/>
    </location>
</feature>
<name>A0ABX8UDJ3_9ACTN</name>
<keyword evidence="3" id="KW-1185">Reference proteome</keyword>
<reference evidence="2 3" key="1">
    <citation type="journal article" date="2021" name="ACS Chem. Biol.">
        <title>Genomic-Led Discovery of a Novel Glycopeptide Antibiotic by Nonomuraea coxensis DSM 45129.</title>
        <authorList>
            <person name="Yushchuk O."/>
            <person name="Vior N.M."/>
            <person name="Andreo-Vidal A."/>
            <person name="Berini F."/>
            <person name="Ruckert C."/>
            <person name="Busche T."/>
            <person name="Binda E."/>
            <person name="Kalinowski J."/>
            <person name="Truman A.W."/>
            <person name="Marinelli F."/>
        </authorList>
    </citation>
    <scope>NUCLEOTIDE SEQUENCE [LARGE SCALE GENOMIC DNA]</scope>
    <source>
        <strain evidence="2 3">DSM 45129</strain>
    </source>
</reference>
<dbReference type="EMBL" id="CP068985">
    <property type="protein sequence ID" value="QYC44789.1"/>
    <property type="molecule type" value="Genomic_DNA"/>
</dbReference>
<evidence type="ECO:0000313" key="2">
    <source>
        <dbReference type="EMBL" id="QYC44789.1"/>
    </source>
</evidence>
<proteinExistence type="predicted"/>
<dbReference type="Proteomes" id="UP000824681">
    <property type="component" value="Chromosome"/>
</dbReference>